<evidence type="ECO:0000256" key="3">
    <source>
        <dbReference type="ARBA" id="ARBA00022692"/>
    </source>
</evidence>
<keyword evidence="5 6" id="KW-0472">Membrane</keyword>
<protein>
    <submittedName>
        <fullName evidence="8">PLDc N-terminal domain-containing protein</fullName>
    </submittedName>
</protein>
<evidence type="ECO:0000256" key="2">
    <source>
        <dbReference type="ARBA" id="ARBA00022475"/>
    </source>
</evidence>
<evidence type="ECO:0000256" key="6">
    <source>
        <dbReference type="SAM" id="Phobius"/>
    </source>
</evidence>
<evidence type="ECO:0000256" key="5">
    <source>
        <dbReference type="ARBA" id="ARBA00023136"/>
    </source>
</evidence>
<evidence type="ECO:0000313" key="9">
    <source>
        <dbReference type="Proteomes" id="UP001180842"/>
    </source>
</evidence>
<dbReference type="InterPro" id="IPR027379">
    <property type="entry name" value="CLS_N"/>
</dbReference>
<evidence type="ECO:0000256" key="1">
    <source>
        <dbReference type="ARBA" id="ARBA00004651"/>
    </source>
</evidence>
<dbReference type="GO" id="GO:0005886">
    <property type="term" value="C:plasma membrane"/>
    <property type="evidence" value="ECO:0007669"/>
    <property type="project" value="UniProtKB-SubCell"/>
</dbReference>
<comment type="subcellular location">
    <subcellularLocation>
        <location evidence="1">Cell membrane</location>
        <topology evidence="1">Multi-pass membrane protein</topology>
    </subcellularLocation>
</comment>
<keyword evidence="2" id="KW-1003">Cell membrane</keyword>
<proteinExistence type="predicted"/>
<evidence type="ECO:0000256" key="4">
    <source>
        <dbReference type="ARBA" id="ARBA00022989"/>
    </source>
</evidence>
<dbReference type="Proteomes" id="UP001180842">
    <property type="component" value="Unassembled WGS sequence"/>
</dbReference>
<keyword evidence="4 6" id="KW-1133">Transmembrane helix</keyword>
<accession>A0AAE4L4J9</accession>
<gene>
    <name evidence="8" type="ORF">P7H00_12875</name>
</gene>
<evidence type="ECO:0000313" key="8">
    <source>
        <dbReference type="EMBL" id="MDT2738004.1"/>
    </source>
</evidence>
<feature type="domain" description="Cardiolipin synthase N-terminal" evidence="7">
    <location>
        <begin position="24"/>
        <end position="66"/>
    </location>
</feature>
<sequence>MHNFELFKENLALFIPLIIFELLLMITAVRHILKHPTYRFGNKAFWLVIVIVFQLIGPVIYFVFGRRDNG</sequence>
<organism evidence="8 9">
    <name type="scientific">Enterococcus pseudoavium</name>
    <dbReference type="NCBI Taxonomy" id="44007"/>
    <lineage>
        <taxon>Bacteria</taxon>
        <taxon>Bacillati</taxon>
        <taxon>Bacillota</taxon>
        <taxon>Bacilli</taxon>
        <taxon>Lactobacillales</taxon>
        <taxon>Enterococcaceae</taxon>
        <taxon>Enterococcus</taxon>
    </lineage>
</organism>
<dbReference type="Pfam" id="PF13396">
    <property type="entry name" value="PLDc_N"/>
    <property type="match status" value="1"/>
</dbReference>
<feature type="transmembrane region" description="Helical" evidence="6">
    <location>
        <begin position="12"/>
        <end position="33"/>
    </location>
</feature>
<dbReference type="RefSeq" id="WP_311797485.1">
    <property type="nucleotide sequence ID" value="NZ_JARQAI010000026.1"/>
</dbReference>
<feature type="transmembrane region" description="Helical" evidence="6">
    <location>
        <begin position="45"/>
        <end position="64"/>
    </location>
</feature>
<name>A0AAE4L4J9_9ENTE</name>
<dbReference type="EMBL" id="JARQAI010000026">
    <property type="protein sequence ID" value="MDT2738004.1"/>
    <property type="molecule type" value="Genomic_DNA"/>
</dbReference>
<evidence type="ECO:0000259" key="7">
    <source>
        <dbReference type="Pfam" id="PF13396"/>
    </source>
</evidence>
<comment type="caution">
    <text evidence="8">The sequence shown here is derived from an EMBL/GenBank/DDBJ whole genome shotgun (WGS) entry which is preliminary data.</text>
</comment>
<reference evidence="8" key="1">
    <citation type="submission" date="2023-03" db="EMBL/GenBank/DDBJ databases">
        <authorList>
            <person name="Shen W."/>
            <person name="Cai J."/>
        </authorList>
    </citation>
    <scope>NUCLEOTIDE SEQUENCE</scope>
    <source>
        <strain evidence="8">P69-2</strain>
    </source>
</reference>
<keyword evidence="3 6" id="KW-0812">Transmembrane</keyword>
<dbReference type="AlphaFoldDB" id="A0AAE4L4J9"/>